<comment type="caution">
    <text evidence="6">The sequence shown here is derived from an EMBL/GenBank/DDBJ whole genome shotgun (WGS) entry which is preliminary data.</text>
</comment>
<feature type="chain" id="PRO_5022984619" evidence="3">
    <location>
        <begin position="19"/>
        <end position="258"/>
    </location>
</feature>
<evidence type="ECO:0000313" key="6">
    <source>
        <dbReference type="EMBL" id="TWX71199.1"/>
    </source>
</evidence>
<dbReference type="Proteomes" id="UP000321917">
    <property type="component" value="Unassembled WGS sequence"/>
</dbReference>
<dbReference type="Gene3D" id="3.40.190.10">
    <property type="entry name" value="Periplasmic binding protein-like II"/>
    <property type="match status" value="2"/>
</dbReference>
<evidence type="ECO:0000259" key="4">
    <source>
        <dbReference type="Pfam" id="PF00497"/>
    </source>
</evidence>
<dbReference type="PANTHER" id="PTHR35936">
    <property type="entry name" value="MEMBRANE-BOUND LYTIC MUREIN TRANSGLYCOSYLASE F"/>
    <property type="match status" value="1"/>
</dbReference>
<proteinExistence type="inferred from homology"/>
<dbReference type="Proteomes" id="UP000321525">
    <property type="component" value="Unassembled WGS sequence"/>
</dbReference>
<dbReference type="EMBL" id="VOLR01000005">
    <property type="protein sequence ID" value="TWX61867.1"/>
    <property type="molecule type" value="Genomic_DNA"/>
</dbReference>
<evidence type="ECO:0000313" key="8">
    <source>
        <dbReference type="Proteomes" id="UP000321917"/>
    </source>
</evidence>
<dbReference type="Pfam" id="PF00497">
    <property type="entry name" value="SBP_bac_3"/>
    <property type="match status" value="1"/>
</dbReference>
<name>A0A5C6QQR5_9GAMM</name>
<accession>A0A5C6QQR5</accession>
<dbReference type="EMBL" id="VOLQ01000003">
    <property type="protein sequence ID" value="TWX71199.1"/>
    <property type="molecule type" value="Genomic_DNA"/>
</dbReference>
<evidence type="ECO:0000313" key="5">
    <source>
        <dbReference type="EMBL" id="TWX61867.1"/>
    </source>
</evidence>
<dbReference type="RefSeq" id="WP_146798387.1">
    <property type="nucleotide sequence ID" value="NZ_VOLP01000006.1"/>
</dbReference>
<feature type="signal peptide" evidence="3">
    <location>
        <begin position="1"/>
        <end position="18"/>
    </location>
</feature>
<evidence type="ECO:0000256" key="2">
    <source>
        <dbReference type="ARBA" id="ARBA00022729"/>
    </source>
</evidence>
<reference evidence="6 8" key="1">
    <citation type="submission" date="2019-07" db="EMBL/GenBank/DDBJ databases">
        <title>Genomes of sea-ice associated Colwellia species.</title>
        <authorList>
            <person name="Bowman J.P."/>
        </authorList>
    </citation>
    <scope>NUCLEOTIDE SEQUENCE [LARGE SCALE GENOMIC DNA]</scope>
    <source>
        <strain evidence="5 7">ACAM 607</strain>
        <strain evidence="6 8">IC036</strain>
    </source>
</reference>
<keyword evidence="2 3" id="KW-0732">Signal</keyword>
<organism evidence="6 8">
    <name type="scientific">Colwellia hornerae</name>
    <dbReference type="NCBI Taxonomy" id="89402"/>
    <lineage>
        <taxon>Bacteria</taxon>
        <taxon>Pseudomonadati</taxon>
        <taxon>Pseudomonadota</taxon>
        <taxon>Gammaproteobacteria</taxon>
        <taxon>Alteromonadales</taxon>
        <taxon>Colwelliaceae</taxon>
        <taxon>Colwellia</taxon>
    </lineage>
</organism>
<dbReference type="PANTHER" id="PTHR35936:SF25">
    <property type="entry name" value="ABC TRANSPORTER SUBSTRATE-BINDING PROTEIN"/>
    <property type="match status" value="1"/>
</dbReference>
<protein>
    <submittedName>
        <fullName evidence="6">Transporter substrate-binding domain-containing protein</fullName>
    </submittedName>
</protein>
<feature type="domain" description="Solute-binding protein family 3/N-terminal" evidence="4">
    <location>
        <begin position="41"/>
        <end position="226"/>
    </location>
</feature>
<evidence type="ECO:0000313" key="7">
    <source>
        <dbReference type="Proteomes" id="UP000321525"/>
    </source>
</evidence>
<gene>
    <name evidence="5" type="ORF">ESZ26_04415</name>
    <name evidence="6" type="ORF">ESZ27_01995</name>
</gene>
<dbReference type="InterPro" id="IPR001638">
    <property type="entry name" value="Solute-binding_3/MltF_N"/>
</dbReference>
<dbReference type="OrthoDB" id="2081943at2"/>
<dbReference type="SUPFAM" id="SSF53850">
    <property type="entry name" value="Periplasmic binding protein-like II"/>
    <property type="match status" value="1"/>
</dbReference>
<comment type="similarity">
    <text evidence="1">Belongs to the bacterial solute-binding protein 3 family.</text>
</comment>
<keyword evidence="7" id="KW-1185">Reference proteome</keyword>
<evidence type="ECO:0000256" key="3">
    <source>
        <dbReference type="SAM" id="SignalP"/>
    </source>
</evidence>
<sequence>MKIFVFIYSFLLCLSAQAHTIEQQQQQQQQQHVITLTIAAPEIRPFIYSNEKGENKGLLIETINKLNASEKFKISVTIMPWARALKAVEQGKFDALMPTVYTPERSVLLSFPSKPLINFYGSGIFKRADDNFVYQSIPLIDKSKILVKVRSTKVDSHSEKAFSDALITFVAATRLEDAFNMLIYGHVDLLVADSAIAKTTINNMAINGQVDGFLLSDKIDSSFLAFSKQYSMSHDINAIMEEINVINDPDSYHLLSKN</sequence>
<dbReference type="AlphaFoldDB" id="A0A5C6QQR5"/>
<evidence type="ECO:0000256" key="1">
    <source>
        <dbReference type="ARBA" id="ARBA00010333"/>
    </source>
</evidence>